<dbReference type="EMBL" id="LZDN01000012">
    <property type="protein sequence ID" value="OBX50823.1"/>
    <property type="molecule type" value="Genomic_DNA"/>
</dbReference>
<dbReference type="GeneID" id="302270985"/>
<accession>A0A1B8PK01</accession>
<evidence type="ECO:0000313" key="1">
    <source>
        <dbReference type="EMBL" id="OBX50823.1"/>
    </source>
</evidence>
<name>A0A1B8PK01_MORNO</name>
<organism evidence="1 2">
    <name type="scientific">Moraxella nonliquefaciens</name>
    <dbReference type="NCBI Taxonomy" id="478"/>
    <lineage>
        <taxon>Bacteria</taxon>
        <taxon>Pseudomonadati</taxon>
        <taxon>Pseudomonadota</taxon>
        <taxon>Gammaproteobacteria</taxon>
        <taxon>Moraxellales</taxon>
        <taxon>Moraxellaceae</taxon>
        <taxon>Moraxella</taxon>
    </lineage>
</organism>
<gene>
    <name evidence="1" type="ORF">A9Z60_02710</name>
</gene>
<dbReference type="RefSeq" id="WP_065255935.1">
    <property type="nucleotide sequence ID" value="NZ_LZDN01000012.1"/>
</dbReference>
<proteinExistence type="predicted"/>
<evidence type="ECO:0008006" key="3">
    <source>
        <dbReference type="Google" id="ProtNLM"/>
    </source>
</evidence>
<dbReference type="Proteomes" id="UP000092671">
    <property type="component" value="Unassembled WGS sequence"/>
</dbReference>
<comment type="caution">
    <text evidence="1">The sequence shown here is derived from an EMBL/GenBank/DDBJ whole genome shotgun (WGS) entry which is preliminary data.</text>
</comment>
<evidence type="ECO:0000313" key="2">
    <source>
        <dbReference type="Proteomes" id="UP000092671"/>
    </source>
</evidence>
<sequence>MSQSQFNLTVADQAAADALVAKTENIAGVKFVNINVEKGTVVVTHGDDFDEAAFKAAAGI</sequence>
<protein>
    <recommendedName>
        <fullName evidence="3">HMA domain-containing protein</fullName>
    </recommendedName>
</protein>
<dbReference type="AlphaFoldDB" id="A0A1B8PK01"/>
<reference evidence="1 2" key="1">
    <citation type="submission" date="2016-06" db="EMBL/GenBank/DDBJ databases">
        <title>Draft genome of Moraxella nonliquefaciens CCUG 60284.</title>
        <authorList>
            <person name="Salva-Serra F."/>
            <person name="Engstrom-Jakobsson H."/>
            <person name="Thorell K."/>
            <person name="Gonzales-Siles L."/>
            <person name="Karlsson R."/>
            <person name="Boulund F."/>
            <person name="Engstrand L."/>
            <person name="Kristiansson E."/>
            <person name="Moore E."/>
        </authorList>
    </citation>
    <scope>NUCLEOTIDE SEQUENCE [LARGE SCALE GENOMIC DNA]</scope>
    <source>
        <strain evidence="1 2">CCUG 60284</strain>
    </source>
</reference>